<evidence type="ECO:0000313" key="2">
    <source>
        <dbReference type="EMBL" id="SEM25372.1"/>
    </source>
</evidence>
<keyword evidence="3" id="KW-1185">Reference proteome</keyword>
<sequence length="67" mass="7780">MVEQNNIIKKTKNSRTRRKRRLASNTSILGEVTIYLRTYNGTDRKLTSEEAAMLAEVIKRFNEGNYS</sequence>
<organism evidence="2 3">
    <name type="scientific">Syntrophus gentianae</name>
    <dbReference type="NCBI Taxonomy" id="43775"/>
    <lineage>
        <taxon>Bacteria</taxon>
        <taxon>Pseudomonadati</taxon>
        <taxon>Thermodesulfobacteriota</taxon>
        <taxon>Syntrophia</taxon>
        <taxon>Syntrophales</taxon>
        <taxon>Syntrophaceae</taxon>
        <taxon>Syntrophus</taxon>
    </lineage>
</organism>
<evidence type="ECO:0000256" key="1">
    <source>
        <dbReference type="SAM" id="MobiDB-lite"/>
    </source>
</evidence>
<evidence type="ECO:0000313" key="3">
    <source>
        <dbReference type="Proteomes" id="UP000198744"/>
    </source>
</evidence>
<reference evidence="2 3" key="1">
    <citation type="submission" date="2016-10" db="EMBL/GenBank/DDBJ databases">
        <authorList>
            <person name="de Groot N.N."/>
        </authorList>
    </citation>
    <scope>NUCLEOTIDE SEQUENCE [LARGE SCALE GENOMIC DNA]</scope>
    <source>
        <strain evidence="2 3">DSM 8423</strain>
    </source>
</reference>
<feature type="region of interest" description="Disordered" evidence="1">
    <location>
        <begin position="1"/>
        <end position="22"/>
    </location>
</feature>
<dbReference type="STRING" id="43775.SAMN04489760_10826"/>
<dbReference type="Proteomes" id="UP000198744">
    <property type="component" value="Unassembled WGS sequence"/>
</dbReference>
<feature type="compositionally biased region" description="Basic residues" evidence="1">
    <location>
        <begin position="9"/>
        <end position="22"/>
    </location>
</feature>
<protein>
    <submittedName>
        <fullName evidence="2">Uncharacterized protein</fullName>
    </submittedName>
</protein>
<dbReference type="AlphaFoldDB" id="A0A1H7WV06"/>
<gene>
    <name evidence="2" type="ORF">SAMN04489760_10826</name>
</gene>
<dbReference type="EMBL" id="FOBS01000008">
    <property type="protein sequence ID" value="SEM25372.1"/>
    <property type="molecule type" value="Genomic_DNA"/>
</dbReference>
<name>A0A1H7WV06_9BACT</name>
<dbReference type="RefSeq" id="WP_093883032.1">
    <property type="nucleotide sequence ID" value="NZ_FOBS01000008.1"/>
</dbReference>
<accession>A0A1H7WV06</accession>
<proteinExistence type="predicted"/>